<dbReference type="EMBL" id="DUZY01000001">
    <property type="protein sequence ID" value="DAD20513.1"/>
    <property type="molecule type" value="Genomic_DNA"/>
</dbReference>
<evidence type="ECO:0000313" key="1">
    <source>
        <dbReference type="EMBL" id="DAD20513.1"/>
    </source>
</evidence>
<protein>
    <submittedName>
        <fullName evidence="1">Uncharacterized protein</fullName>
    </submittedName>
</protein>
<name>A0A822XLC5_NELNU</name>
<comment type="caution">
    <text evidence="1">The sequence shown here is derived from an EMBL/GenBank/DDBJ whole genome shotgun (WGS) entry which is preliminary data.</text>
</comment>
<gene>
    <name evidence="1" type="ORF">HUJ06_021976</name>
</gene>
<organism evidence="1 2">
    <name type="scientific">Nelumbo nucifera</name>
    <name type="common">Sacred lotus</name>
    <dbReference type="NCBI Taxonomy" id="4432"/>
    <lineage>
        <taxon>Eukaryota</taxon>
        <taxon>Viridiplantae</taxon>
        <taxon>Streptophyta</taxon>
        <taxon>Embryophyta</taxon>
        <taxon>Tracheophyta</taxon>
        <taxon>Spermatophyta</taxon>
        <taxon>Magnoliopsida</taxon>
        <taxon>Proteales</taxon>
        <taxon>Nelumbonaceae</taxon>
        <taxon>Nelumbo</taxon>
    </lineage>
</organism>
<dbReference type="AlphaFoldDB" id="A0A822XLC5"/>
<sequence length="64" mass="7352">MGFWVTFIPGCFLQIEMSDRLLSRRFVNEDVVSNVNVFQGGIEVWVVISVCSFYPYTKVDIGDQ</sequence>
<accession>A0A822XLC5</accession>
<proteinExistence type="predicted"/>
<evidence type="ECO:0000313" key="2">
    <source>
        <dbReference type="Proteomes" id="UP000607653"/>
    </source>
</evidence>
<dbReference type="Proteomes" id="UP000607653">
    <property type="component" value="Unassembled WGS sequence"/>
</dbReference>
<keyword evidence="2" id="KW-1185">Reference proteome</keyword>
<reference evidence="1 2" key="1">
    <citation type="journal article" date="2020" name="Mol. Biol. Evol.">
        <title>Distinct Expression and Methylation Patterns for Genes with Different Fates following a Single Whole-Genome Duplication in Flowering Plants.</title>
        <authorList>
            <person name="Shi T."/>
            <person name="Rahmani R.S."/>
            <person name="Gugger P.F."/>
            <person name="Wang M."/>
            <person name="Li H."/>
            <person name="Zhang Y."/>
            <person name="Li Z."/>
            <person name="Wang Q."/>
            <person name="Van de Peer Y."/>
            <person name="Marchal K."/>
            <person name="Chen J."/>
        </authorList>
    </citation>
    <scope>NUCLEOTIDE SEQUENCE [LARGE SCALE GENOMIC DNA]</scope>
    <source>
        <tissue evidence="1">Leaf</tissue>
    </source>
</reference>